<dbReference type="EMBL" id="CP002353">
    <property type="protein sequence ID" value="ADV63964.1"/>
    <property type="molecule type" value="Genomic_DNA"/>
</dbReference>
<dbReference type="Pfam" id="PF11950">
    <property type="entry name" value="DUF3467"/>
    <property type="match status" value="1"/>
</dbReference>
<evidence type="ECO:0008006" key="4">
    <source>
        <dbReference type="Google" id="ProtNLM"/>
    </source>
</evidence>
<dbReference type="OrthoDB" id="277953at2"/>
<keyword evidence="3" id="KW-1185">Reference proteome</keyword>
<dbReference type="KEGG" id="ipa:Isop_3405"/>
<dbReference type="Proteomes" id="UP000008631">
    <property type="component" value="Chromosome"/>
</dbReference>
<organism evidence="2 3">
    <name type="scientific">Isosphaera pallida (strain ATCC 43644 / DSM 9630 / IS1B)</name>
    <dbReference type="NCBI Taxonomy" id="575540"/>
    <lineage>
        <taxon>Bacteria</taxon>
        <taxon>Pseudomonadati</taxon>
        <taxon>Planctomycetota</taxon>
        <taxon>Planctomycetia</taxon>
        <taxon>Isosphaerales</taxon>
        <taxon>Isosphaeraceae</taxon>
        <taxon>Isosphaera</taxon>
    </lineage>
</organism>
<dbReference type="RefSeq" id="WP_013566252.1">
    <property type="nucleotide sequence ID" value="NC_014962.1"/>
</dbReference>
<reference key="1">
    <citation type="submission" date="2010-11" db="EMBL/GenBank/DDBJ databases">
        <title>The complete sequence of chromosome of Isophaera pallida ATCC 43644.</title>
        <authorList>
            <consortium name="US DOE Joint Genome Institute (JGI-PGF)"/>
            <person name="Lucas S."/>
            <person name="Copeland A."/>
            <person name="Lapidus A."/>
            <person name="Bruce D."/>
            <person name="Goodwin L."/>
            <person name="Pitluck S."/>
            <person name="Kyrpides N."/>
            <person name="Mavromatis K."/>
            <person name="Pagani I."/>
            <person name="Ivanova N."/>
            <person name="Saunders E."/>
            <person name="Brettin T."/>
            <person name="Detter J.C."/>
            <person name="Han C."/>
            <person name="Tapia R."/>
            <person name="Land M."/>
            <person name="Hauser L."/>
            <person name="Markowitz V."/>
            <person name="Cheng J.-F."/>
            <person name="Hugenholtz P."/>
            <person name="Woyke T."/>
            <person name="Wu D."/>
            <person name="Eisen J.A."/>
        </authorList>
    </citation>
    <scope>NUCLEOTIDE SEQUENCE</scope>
    <source>
        <strain>ATCC 43644</strain>
    </source>
</reference>
<feature type="region of interest" description="Disordered" evidence="1">
    <location>
        <begin position="1"/>
        <end position="26"/>
    </location>
</feature>
<name>E8R6R2_ISOPI</name>
<feature type="compositionally biased region" description="Low complexity" evidence="1">
    <location>
        <begin position="12"/>
        <end position="21"/>
    </location>
</feature>
<dbReference type="eggNOG" id="ENOG5032USG">
    <property type="taxonomic scope" value="Bacteria"/>
</dbReference>
<dbReference type="AlphaFoldDB" id="E8R6R2"/>
<protein>
    <recommendedName>
        <fullName evidence="4">DUF3467 domain-containing protein</fullName>
    </recommendedName>
</protein>
<evidence type="ECO:0000256" key="1">
    <source>
        <dbReference type="SAM" id="MobiDB-lite"/>
    </source>
</evidence>
<evidence type="ECO:0000313" key="3">
    <source>
        <dbReference type="Proteomes" id="UP000008631"/>
    </source>
</evidence>
<dbReference type="HOGENOM" id="CLU_144827_0_0_0"/>
<proteinExistence type="predicted"/>
<sequence>MSEEMMEGPGGAAAPQGGASPNQPMVAEVHVDDSGALPSYTNFARVMATTEEVIVDFGLNPNPYAPGRQDVKASQRIVMNFFTAKRLLQALHMTIARHEQFFGTIELDVNRRRMATTGGSVQPGGPRIAPTE</sequence>
<dbReference type="InParanoid" id="E8R6R2"/>
<evidence type="ECO:0000313" key="2">
    <source>
        <dbReference type="EMBL" id="ADV63964.1"/>
    </source>
</evidence>
<reference evidence="2 3" key="2">
    <citation type="journal article" date="2011" name="Stand. Genomic Sci.">
        <title>Complete genome sequence of Isosphaera pallida type strain (IS1B).</title>
        <authorList>
            <consortium name="US DOE Joint Genome Institute (JGI-PGF)"/>
            <person name="Goker M."/>
            <person name="Cleland D."/>
            <person name="Saunders E."/>
            <person name="Lapidus A."/>
            <person name="Nolan M."/>
            <person name="Lucas S."/>
            <person name="Hammon N."/>
            <person name="Deshpande S."/>
            <person name="Cheng J.F."/>
            <person name="Tapia R."/>
            <person name="Han C."/>
            <person name="Goodwin L."/>
            <person name="Pitluck S."/>
            <person name="Liolios K."/>
            <person name="Pagani I."/>
            <person name="Ivanova N."/>
            <person name="Mavromatis K."/>
            <person name="Pati A."/>
            <person name="Chen A."/>
            <person name="Palaniappan K."/>
            <person name="Land M."/>
            <person name="Hauser L."/>
            <person name="Chang Y.J."/>
            <person name="Jeffries C.D."/>
            <person name="Detter J.C."/>
            <person name="Beck B."/>
            <person name="Woyke T."/>
            <person name="Bristow J."/>
            <person name="Eisen J.A."/>
            <person name="Markowitz V."/>
            <person name="Hugenholtz P."/>
            <person name="Kyrpides N.C."/>
            <person name="Klenk H.P."/>
        </authorList>
    </citation>
    <scope>NUCLEOTIDE SEQUENCE [LARGE SCALE GENOMIC DNA]</scope>
    <source>
        <strain evidence="3">ATCC 43644 / DSM 9630 / IS1B</strain>
    </source>
</reference>
<dbReference type="InterPro" id="IPR021857">
    <property type="entry name" value="DUF3467"/>
</dbReference>
<dbReference type="STRING" id="575540.Isop_3405"/>
<accession>E8R6R2</accession>
<gene>
    <name evidence="2" type="ordered locus">Isop_3405</name>
</gene>